<organism evidence="9 10">
    <name type="scientific">Streptomyces boluensis</name>
    <dbReference type="NCBI Taxonomy" id="1775135"/>
    <lineage>
        <taxon>Bacteria</taxon>
        <taxon>Bacillati</taxon>
        <taxon>Actinomycetota</taxon>
        <taxon>Actinomycetes</taxon>
        <taxon>Kitasatosporales</taxon>
        <taxon>Streptomycetaceae</taxon>
        <taxon>Streptomyces</taxon>
    </lineage>
</organism>
<evidence type="ECO:0000313" key="9">
    <source>
        <dbReference type="EMBL" id="NBE53874.1"/>
    </source>
</evidence>
<dbReference type="GO" id="GO:0046677">
    <property type="term" value="P:response to antibiotic"/>
    <property type="evidence" value="ECO:0007669"/>
    <property type="project" value="UniProtKB-KW"/>
</dbReference>
<evidence type="ECO:0000256" key="5">
    <source>
        <dbReference type="ARBA" id="ARBA00023251"/>
    </source>
</evidence>
<dbReference type="RefSeq" id="WP_161700163.1">
    <property type="nucleotide sequence ID" value="NZ_JAAAHS010000171.1"/>
</dbReference>
<feature type="transmembrane region" description="Helical" evidence="7">
    <location>
        <begin position="437"/>
        <end position="454"/>
    </location>
</feature>
<dbReference type="Gene3D" id="1.20.1720.10">
    <property type="entry name" value="Multidrug resistance protein D"/>
    <property type="match status" value="1"/>
</dbReference>
<dbReference type="SUPFAM" id="SSF103473">
    <property type="entry name" value="MFS general substrate transporter"/>
    <property type="match status" value="1"/>
</dbReference>
<feature type="transmembrane region" description="Helical" evidence="7">
    <location>
        <begin position="390"/>
        <end position="416"/>
    </location>
</feature>
<feature type="transmembrane region" description="Helical" evidence="7">
    <location>
        <begin position="229"/>
        <end position="248"/>
    </location>
</feature>
<feature type="transmembrane region" description="Helical" evidence="7">
    <location>
        <begin position="101"/>
        <end position="120"/>
    </location>
</feature>
<keyword evidence="2 7" id="KW-0812">Transmembrane</keyword>
<dbReference type="GO" id="GO:0005886">
    <property type="term" value="C:plasma membrane"/>
    <property type="evidence" value="ECO:0007669"/>
    <property type="project" value="UniProtKB-SubCell"/>
</dbReference>
<feature type="transmembrane region" description="Helical" evidence="7">
    <location>
        <begin position="69"/>
        <end position="89"/>
    </location>
</feature>
<feature type="transmembrane region" description="Helical" evidence="7">
    <location>
        <begin position="254"/>
        <end position="272"/>
    </location>
</feature>
<feature type="region of interest" description="Disordered" evidence="6">
    <location>
        <begin position="1"/>
        <end position="27"/>
    </location>
</feature>
<dbReference type="PROSITE" id="PS50850">
    <property type="entry name" value="MFS"/>
    <property type="match status" value="1"/>
</dbReference>
<name>A0A964XLV4_9ACTN</name>
<feature type="transmembrane region" description="Helical" evidence="7">
    <location>
        <begin position="159"/>
        <end position="184"/>
    </location>
</feature>
<dbReference type="Proteomes" id="UP000598297">
    <property type="component" value="Unassembled WGS sequence"/>
</dbReference>
<feature type="transmembrane region" description="Helical" evidence="7">
    <location>
        <begin position="328"/>
        <end position="350"/>
    </location>
</feature>
<evidence type="ECO:0000313" key="10">
    <source>
        <dbReference type="Proteomes" id="UP000598297"/>
    </source>
</evidence>
<evidence type="ECO:0000256" key="7">
    <source>
        <dbReference type="SAM" id="Phobius"/>
    </source>
</evidence>
<keyword evidence="4 7" id="KW-0472">Membrane</keyword>
<feature type="transmembrane region" description="Helical" evidence="7">
    <location>
        <begin position="126"/>
        <end position="147"/>
    </location>
</feature>
<evidence type="ECO:0000259" key="8">
    <source>
        <dbReference type="PROSITE" id="PS50850"/>
    </source>
</evidence>
<feature type="domain" description="Major facilitator superfamily (MFS) profile" evidence="8">
    <location>
        <begin position="35"/>
        <end position="487"/>
    </location>
</feature>
<feature type="transmembrane region" description="Helical" evidence="7">
    <location>
        <begin position="460"/>
        <end position="483"/>
    </location>
</feature>
<feature type="transmembrane region" description="Helical" evidence="7">
    <location>
        <begin position="190"/>
        <end position="208"/>
    </location>
</feature>
<dbReference type="PANTHER" id="PTHR42718">
    <property type="entry name" value="MAJOR FACILITATOR SUPERFAMILY MULTIDRUG TRANSPORTER MFSC"/>
    <property type="match status" value="1"/>
</dbReference>
<dbReference type="Pfam" id="PF07690">
    <property type="entry name" value="MFS_1"/>
    <property type="match status" value="1"/>
</dbReference>
<comment type="caution">
    <text evidence="9">The sequence shown here is derived from an EMBL/GenBank/DDBJ whole genome shotgun (WGS) entry which is preliminary data.</text>
</comment>
<evidence type="ECO:0000256" key="6">
    <source>
        <dbReference type="SAM" id="MobiDB-lite"/>
    </source>
</evidence>
<feature type="compositionally biased region" description="Basic and acidic residues" evidence="6">
    <location>
        <begin position="17"/>
        <end position="27"/>
    </location>
</feature>
<feature type="transmembrane region" description="Helical" evidence="7">
    <location>
        <begin position="297"/>
        <end position="322"/>
    </location>
</feature>
<reference evidence="9" key="1">
    <citation type="submission" date="2020-01" db="EMBL/GenBank/DDBJ databases">
        <title>Whole-genome analyses of novel actinobacteria.</title>
        <authorList>
            <person name="Sahin N."/>
        </authorList>
    </citation>
    <scope>NUCLEOTIDE SEQUENCE</scope>
    <source>
        <strain evidence="9">YC537</strain>
    </source>
</reference>
<keyword evidence="10" id="KW-1185">Reference proteome</keyword>
<dbReference type="InterPro" id="IPR020846">
    <property type="entry name" value="MFS_dom"/>
</dbReference>
<evidence type="ECO:0000256" key="3">
    <source>
        <dbReference type="ARBA" id="ARBA00022989"/>
    </source>
</evidence>
<keyword evidence="5" id="KW-0046">Antibiotic resistance</keyword>
<keyword evidence="3 7" id="KW-1133">Transmembrane helix</keyword>
<evidence type="ECO:0000256" key="4">
    <source>
        <dbReference type="ARBA" id="ARBA00023136"/>
    </source>
</evidence>
<dbReference type="AlphaFoldDB" id="A0A964XLV4"/>
<evidence type="ECO:0000256" key="2">
    <source>
        <dbReference type="ARBA" id="ARBA00022692"/>
    </source>
</evidence>
<dbReference type="EMBL" id="JAAAHS010000171">
    <property type="protein sequence ID" value="NBE53874.1"/>
    <property type="molecule type" value="Genomic_DNA"/>
</dbReference>
<dbReference type="InterPro" id="IPR036259">
    <property type="entry name" value="MFS_trans_sf"/>
</dbReference>
<proteinExistence type="predicted"/>
<gene>
    <name evidence="9" type="ORF">GUY60_21105</name>
</gene>
<dbReference type="PANTHER" id="PTHR42718:SF39">
    <property type="entry name" value="ACTINORHODIN TRANSPORTER-RELATED"/>
    <property type="match status" value="1"/>
</dbReference>
<feature type="transmembrane region" description="Helical" evidence="7">
    <location>
        <begin position="362"/>
        <end position="384"/>
    </location>
</feature>
<evidence type="ECO:0000256" key="1">
    <source>
        <dbReference type="ARBA" id="ARBA00004651"/>
    </source>
</evidence>
<dbReference type="InterPro" id="IPR011701">
    <property type="entry name" value="MFS"/>
</dbReference>
<dbReference type="Gene3D" id="1.20.1250.20">
    <property type="entry name" value="MFS general substrate transporter like domains"/>
    <property type="match status" value="1"/>
</dbReference>
<protein>
    <submittedName>
        <fullName evidence="9">MFS transporter</fullName>
    </submittedName>
</protein>
<dbReference type="GO" id="GO:0022857">
    <property type="term" value="F:transmembrane transporter activity"/>
    <property type="evidence" value="ECO:0007669"/>
    <property type="project" value="InterPro"/>
</dbReference>
<sequence>MDTRTTTSATAGGATAHTDRPREAPEPFDPRRWRTLWLLLVGPFLSLLDAFCVNLAAVTIDRSLGLTAFEFQAVAAGYGLVYGLGLITGGRIGDLIGRRRAYRLGLALFALTSLACGLATSPGMLIAARLAQGAAAAVMLPQVLALIRIRFPAAERPKALSWYAVSMSLGMVAGQLLGGALPAWDLAGLGWRPVFLLAVPLCLLAYAGTGRSVPADAGTGAHRGRGLDLGGVALSALAFTLLLLPLAAARQLPLATGLALSGAGAVTSTLFVRHQRARHTRELPVLLPVQLFRVRPFTLGVLLTFTLYVATVPFFVLLGLYLQEEGGLGPAAAGLAFTPVAVGIGVGARLGVALRARFGPALLVGSGLCTAAGLGLALWSMAALSAHASLAPLLCALAVFGLGNGTSVPLVADLVLSRVPAEDSGAGSGVLTSAQQLGAAAGVALTGVLLFPATEGASLHYVPAMWLVLGAALLATVCAALLVPSGPGAAARAPSTRP</sequence>
<accession>A0A964XLV4</accession>
<feature type="compositionally biased region" description="Low complexity" evidence="6">
    <location>
        <begin position="1"/>
        <end position="16"/>
    </location>
</feature>
<dbReference type="CDD" id="cd17321">
    <property type="entry name" value="MFS_MMR_MDR_like"/>
    <property type="match status" value="1"/>
</dbReference>
<comment type="subcellular location">
    <subcellularLocation>
        <location evidence="1">Cell membrane</location>
        <topology evidence="1">Multi-pass membrane protein</topology>
    </subcellularLocation>
</comment>
<dbReference type="OrthoDB" id="4133200at2"/>
<feature type="transmembrane region" description="Helical" evidence="7">
    <location>
        <begin position="36"/>
        <end position="57"/>
    </location>
</feature>